<reference evidence="2 3" key="1">
    <citation type="submission" date="2016-04" db="EMBL/GenBank/DDBJ databases">
        <title>A degradative enzymes factory behind the ericoid mycorrhizal symbiosis.</title>
        <authorList>
            <consortium name="DOE Joint Genome Institute"/>
            <person name="Martino E."/>
            <person name="Morin E."/>
            <person name="Grelet G."/>
            <person name="Kuo A."/>
            <person name="Kohler A."/>
            <person name="Daghino S."/>
            <person name="Barry K."/>
            <person name="Choi C."/>
            <person name="Cichocki N."/>
            <person name="Clum A."/>
            <person name="Copeland A."/>
            <person name="Hainaut M."/>
            <person name="Haridas S."/>
            <person name="Labutti K."/>
            <person name="Lindquist E."/>
            <person name="Lipzen A."/>
            <person name="Khouja H.-R."/>
            <person name="Murat C."/>
            <person name="Ohm R."/>
            <person name="Olson A."/>
            <person name="Spatafora J."/>
            <person name="Veneault-Fourrey C."/>
            <person name="Henrissat B."/>
            <person name="Grigoriev I."/>
            <person name="Martin F."/>
            <person name="Perotto S."/>
        </authorList>
    </citation>
    <scope>NUCLEOTIDE SEQUENCE [LARGE SCALE GENOMIC DNA]</scope>
    <source>
        <strain evidence="2 3">F</strain>
    </source>
</reference>
<sequence>MLLWGKFELSVFPFVLASILLTWCRGDWRHTSGGDKYDLKKVITTRFKSGKGTTIATCHAHGDGTWSLLFSTAGKAHLSKMNISSTIEDSLEATVLQRIDDEGRVFHYGEMIKKPEVCQRPISENNDERHRLKQAELKELDRKGFTQLFPRPIRSVEPATEGGKTAEASEPRMASVTSAARIDTRKPWMKQYGKGDDLLTPDQEQLAVDLSRENLTGKEQRALFREMKAMPLDQQQLIIERSKAFKTASGHER</sequence>
<dbReference type="AlphaFoldDB" id="A0A2J6S7F8"/>
<evidence type="ECO:0000256" key="1">
    <source>
        <dbReference type="SAM" id="SignalP"/>
    </source>
</evidence>
<name>A0A2J6S7F8_HYAVF</name>
<evidence type="ECO:0000313" key="2">
    <source>
        <dbReference type="EMBL" id="PMD46705.1"/>
    </source>
</evidence>
<feature type="signal peptide" evidence="1">
    <location>
        <begin position="1"/>
        <end position="17"/>
    </location>
</feature>
<accession>A0A2J6S7F8</accession>
<feature type="chain" id="PRO_5014339683" evidence="1">
    <location>
        <begin position="18"/>
        <end position="253"/>
    </location>
</feature>
<keyword evidence="1" id="KW-0732">Signal</keyword>
<dbReference type="EMBL" id="KZ613939">
    <property type="protein sequence ID" value="PMD46705.1"/>
    <property type="molecule type" value="Genomic_DNA"/>
</dbReference>
<keyword evidence="3" id="KW-1185">Reference proteome</keyword>
<dbReference type="OrthoDB" id="4757768at2759"/>
<evidence type="ECO:0000313" key="3">
    <source>
        <dbReference type="Proteomes" id="UP000235786"/>
    </source>
</evidence>
<proteinExistence type="predicted"/>
<gene>
    <name evidence="2" type="ORF">L207DRAFT_219160</name>
</gene>
<dbReference type="Proteomes" id="UP000235786">
    <property type="component" value="Unassembled WGS sequence"/>
</dbReference>
<protein>
    <submittedName>
        <fullName evidence="2">Uncharacterized protein</fullName>
    </submittedName>
</protein>
<organism evidence="2 3">
    <name type="scientific">Hyaloscypha variabilis (strain UAMH 11265 / GT02V1 / F)</name>
    <name type="common">Meliniomyces variabilis</name>
    <dbReference type="NCBI Taxonomy" id="1149755"/>
    <lineage>
        <taxon>Eukaryota</taxon>
        <taxon>Fungi</taxon>
        <taxon>Dikarya</taxon>
        <taxon>Ascomycota</taxon>
        <taxon>Pezizomycotina</taxon>
        <taxon>Leotiomycetes</taxon>
        <taxon>Helotiales</taxon>
        <taxon>Hyaloscyphaceae</taxon>
        <taxon>Hyaloscypha</taxon>
        <taxon>Hyaloscypha variabilis</taxon>
    </lineage>
</organism>